<sequence length="38" mass="4465">DAQVSLSVTWIPAVFIEQGQNCNYYQQVFLLHIFSYLE</sequence>
<proteinExistence type="predicted"/>
<comment type="caution">
    <text evidence="1">The sequence shown here is derived from an EMBL/GenBank/DDBJ whole genome shotgun (WGS) entry which is preliminary data.</text>
</comment>
<organism evidence="1">
    <name type="scientific">marine sediment metagenome</name>
    <dbReference type="NCBI Taxonomy" id="412755"/>
    <lineage>
        <taxon>unclassified sequences</taxon>
        <taxon>metagenomes</taxon>
        <taxon>ecological metagenomes</taxon>
    </lineage>
</organism>
<dbReference type="EMBL" id="BARU01018102">
    <property type="protein sequence ID" value="GAH52517.1"/>
    <property type="molecule type" value="Genomic_DNA"/>
</dbReference>
<name>X1G5N1_9ZZZZ</name>
<dbReference type="AlphaFoldDB" id="X1G5N1"/>
<feature type="non-terminal residue" evidence="1">
    <location>
        <position position="1"/>
    </location>
</feature>
<evidence type="ECO:0000313" key="1">
    <source>
        <dbReference type="EMBL" id="GAH52517.1"/>
    </source>
</evidence>
<gene>
    <name evidence="1" type="ORF">S03H2_29955</name>
</gene>
<accession>X1G5N1</accession>
<reference evidence="1" key="1">
    <citation type="journal article" date="2014" name="Front. Microbiol.">
        <title>High frequency of phylogenetically diverse reductive dehalogenase-homologous genes in deep subseafloor sedimentary metagenomes.</title>
        <authorList>
            <person name="Kawai M."/>
            <person name="Futagami T."/>
            <person name="Toyoda A."/>
            <person name="Takaki Y."/>
            <person name="Nishi S."/>
            <person name="Hori S."/>
            <person name="Arai W."/>
            <person name="Tsubouchi T."/>
            <person name="Morono Y."/>
            <person name="Uchiyama I."/>
            <person name="Ito T."/>
            <person name="Fujiyama A."/>
            <person name="Inagaki F."/>
            <person name="Takami H."/>
        </authorList>
    </citation>
    <scope>NUCLEOTIDE SEQUENCE</scope>
    <source>
        <strain evidence="1">Expedition CK06-06</strain>
    </source>
</reference>
<protein>
    <submittedName>
        <fullName evidence="1">Uncharacterized protein</fullName>
    </submittedName>
</protein>